<evidence type="ECO:0000313" key="2">
    <source>
        <dbReference type="EMBL" id="KAH3696349.1"/>
    </source>
</evidence>
<keyword evidence="3" id="KW-1185">Reference proteome</keyword>
<accession>A0A9D4BHZ6</accession>
<dbReference type="EMBL" id="JAIWYP010000016">
    <property type="protein sequence ID" value="KAH3694208.1"/>
    <property type="molecule type" value="Genomic_DNA"/>
</dbReference>
<gene>
    <name evidence="1" type="ORF">DPMN_081648</name>
    <name evidence="2" type="ORF">DPMN_083813</name>
</gene>
<sequence>MPRAVESFLKVGEVMKELTLVLQVFLNDESSVEDPFHYVPPSLLFPQLFLRLTLK</sequence>
<evidence type="ECO:0000313" key="3">
    <source>
        <dbReference type="Proteomes" id="UP000828390"/>
    </source>
</evidence>
<evidence type="ECO:0000313" key="1">
    <source>
        <dbReference type="EMBL" id="KAH3694208.1"/>
    </source>
</evidence>
<comment type="caution">
    <text evidence="1">The sequence shown here is derived from an EMBL/GenBank/DDBJ whole genome shotgun (WGS) entry which is preliminary data.</text>
</comment>
<dbReference type="EMBL" id="JAIWYP010000016">
    <property type="protein sequence ID" value="KAH3696349.1"/>
    <property type="molecule type" value="Genomic_DNA"/>
</dbReference>
<reference evidence="1" key="1">
    <citation type="journal article" date="2019" name="bioRxiv">
        <title>The Genome of the Zebra Mussel, Dreissena polymorpha: A Resource for Invasive Species Research.</title>
        <authorList>
            <person name="McCartney M.A."/>
            <person name="Auch B."/>
            <person name="Kono T."/>
            <person name="Mallez S."/>
            <person name="Zhang Y."/>
            <person name="Obille A."/>
            <person name="Becker A."/>
            <person name="Abrahante J.E."/>
            <person name="Garbe J."/>
            <person name="Badalamenti J.P."/>
            <person name="Herman A."/>
            <person name="Mangelson H."/>
            <person name="Liachko I."/>
            <person name="Sullivan S."/>
            <person name="Sone E.D."/>
            <person name="Koren S."/>
            <person name="Silverstein K.A.T."/>
            <person name="Beckman K.B."/>
            <person name="Gohl D.M."/>
        </authorList>
    </citation>
    <scope>NUCLEOTIDE SEQUENCE</scope>
    <source>
        <strain evidence="1">Duluth1</strain>
        <tissue evidence="1">Whole animal</tissue>
    </source>
</reference>
<proteinExistence type="predicted"/>
<protein>
    <submittedName>
        <fullName evidence="1">Uncharacterized protein</fullName>
    </submittedName>
</protein>
<reference evidence="1" key="2">
    <citation type="submission" date="2020-11" db="EMBL/GenBank/DDBJ databases">
        <authorList>
            <person name="McCartney M.A."/>
            <person name="Auch B."/>
            <person name="Kono T."/>
            <person name="Mallez S."/>
            <person name="Becker A."/>
            <person name="Gohl D.M."/>
            <person name="Silverstein K.A.T."/>
            <person name="Koren S."/>
            <person name="Bechman K.B."/>
            <person name="Herman A."/>
            <person name="Abrahante J.E."/>
            <person name="Garbe J."/>
        </authorList>
    </citation>
    <scope>NUCLEOTIDE SEQUENCE</scope>
    <source>
        <strain evidence="1">Duluth1</strain>
        <tissue evidence="1">Whole animal</tissue>
    </source>
</reference>
<name>A0A9D4BHZ6_DREPO</name>
<organism evidence="1 3">
    <name type="scientific">Dreissena polymorpha</name>
    <name type="common">Zebra mussel</name>
    <name type="synonym">Mytilus polymorpha</name>
    <dbReference type="NCBI Taxonomy" id="45954"/>
    <lineage>
        <taxon>Eukaryota</taxon>
        <taxon>Metazoa</taxon>
        <taxon>Spiralia</taxon>
        <taxon>Lophotrochozoa</taxon>
        <taxon>Mollusca</taxon>
        <taxon>Bivalvia</taxon>
        <taxon>Autobranchia</taxon>
        <taxon>Heteroconchia</taxon>
        <taxon>Euheterodonta</taxon>
        <taxon>Imparidentia</taxon>
        <taxon>Neoheterodontei</taxon>
        <taxon>Myida</taxon>
        <taxon>Dreissenoidea</taxon>
        <taxon>Dreissenidae</taxon>
        <taxon>Dreissena</taxon>
    </lineage>
</organism>
<dbReference type="AlphaFoldDB" id="A0A9D4BHZ6"/>
<dbReference type="Proteomes" id="UP000828390">
    <property type="component" value="Unassembled WGS sequence"/>
</dbReference>